<evidence type="ECO:0000313" key="1">
    <source>
        <dbReference type="EMBL" id="GHD63482.1"/>
    </source>
</evidence>
<sequence length="468" mass="48855">MLTVVIILAIVTLIFAYTNRAVFIEQKSANNYYHSAKSLGAAEAGLDSIFALLQADKDAMKTAGMTTRLVCFDAAGNLRFLTANSSGKTCPVAASASTTSRTLSAALSASMEAYTVTLSVGADGKSIILSSQGCSDTKGSSCSAADSATSTLQTSINWGSAINSRNAAMTSKADYHQNGSLHVAANSGSPDPAYSVLAGGGYGMGGSNGVGTVCKSGDTAPASCPADSNQVAGEDDWQFFQTTFGTTPAQLRTKAKVYKGNGTGMSSSPLPLFPASAGLDTATITALGTQVIWVEGDLTLNGNVSFGTAGKPIVLIINGNLKLRGNTNNVTGFLYVVGAVGDEYSSRCHWPSDSDLSTWWTGYMPHPGDAAGCSTSLGGGLAVTGAMAIEGSIVNPPDSLHALPWKAWRDEIASTTPNSYDSVNHNVTRYRFSYQNYGTTSVYYDKNLLDQIELDPVLKRAPGKWRDF</sequence>
<evidence type="ECO:0008006" key="3">
    <source>
        <dbReference type="Google" id="ProtNLM"/>
    </source>
</evidence>
<keyword evidence="2" id="KW-1185">Reference proteome</keyword>
<organism evidence="1 2">
    <name type="scientific">Jeongeupia chitinilytica</name>
    <dbReference type="NCBI Taxonomy" id="1041641"/>
    <lineage>
        <taxon>Bacteria</taxon>
        <taxon>Pseudomonadati</taxon>
        <taxon>Pseudomonadota</taxon>
        <taxon>Betaproteobacteria</taxon>
        <taxon>Neisseriales</taxon>
        <taxon>Chitinibacteraceae</taxon>
        <taxon>Jeongeupia</taxon>
    </lineage>
</organism>
<accession>A0ABQ3H1Y0</accession>
<proteinExistence type="predicted"/>
<dbReference type="EMBL" id="BMYO01000005">
    <property type="protein sequence ID" value="GHD63482.1"/>
    <property type="molecule type" value="Genomic_DNA"/>
</dbReference>
<dbReference type="Proteomes" id="UP000604737">
    <property type="component" value="Unassembled WGS sequence"/>
</dbReference>
<reference evidence="2" key="1">
    <citation type="journal article" date="2019" name="Int. J. Syst. Evol. Microbiol.">
        <title>The Global Catalogue of Microorganisms (GCM) 10K type strain sequencing project: providing services to taxonomists for standard genome sequencing and annotation.</title>
        <authorList>
            <consortium name="The Broad Institute Genomics Platform"/>
            <consortium name="The Broad Institute Genome Sequencing Center for Infectious Disease"/>
            <person name="Wu L."/>
            <person name="Ma J."/>
        </authorList>
    </citation>
    <scope>NUCLEOTIDE SEQUENCE [LARGE SCALE GENOMIC DNA]</scope>
    <source>
        <strain evidence="2">KCTC 23701</strain>
    </source>
</reference>
<comment type="caution">
    <text evidence="1">The sequence shown here is derived from an EMBL/GenBank/DDBJ whole genome shotgun (WGS) entry which is preliminary data.</text>
</comment>
<gene>
    <name evidence="1" type="ORF">GCM10007350_20890</name>
</gene>
<name>A0ABQ3H1Y0_9NEIS</name>
<evidence type="ECO:0000313" key="2">
    <source>
        <dbReference type="Proteomes" id="UP000604737"/>
    </source>
</evidence>
<protein>
    <recommendedName>
        <fullName evidence="3">Type 4 fimbrial biogenesis protein PilX N-terminal domain-containing protein</fullName>
    </recommendedName>
</protein>